<feature type="compositionally biased region" description="Low complexity" evidence="1">
    <location>
        <begin position="1"/>
        <end position="14"/>
    </location>
</feature>
<feature type="domain" description="Flagellar protein FlgJ N-terminal" evidence="2">
    <location>
        <begin position="51"/>
        <end position="89"/>
    </location>
</feature>
<accession>A0ABP9LEU4</accession>
<feature type="region of interest" description="Disordered" evidence="1">
    <location>
        <begin position="1"/>
        <end position="23"/>
    </location>
</feature>
<dbReference type="RefSeq" id="WP_259553875.1">
    <property type="nucleotide sequence ID" value="NZ_BAABHW010000002.1"/>
</dbReference>
<dbReference type="Pfam" id="PF10135">
    <property type="entry name" value="Rod-binding"/>
    <property type="match status" value="1"/>
</dbReference>
<gene>
    <name evidence="3" type="ORF">GCM10023209_22560</name>
</gene>
<sequence length="100" mass="10266">MTLTPTPAVAPTPTDALSPGRRDLSDLRAVAQNLEAAFLSEMLKHAGLGAPRGGFSGGVGEDQFASMLRDEQARALAARGGIGLAESLFNSLVERAGDAT</sequence>
<proteinExistence type="predicted"/>
<dbReference type="EMBL" id="BAABHW010000002">
    <property type="protein sequence ID" value="GAA5074960.1"/>
    <property type="molecule type" value="Genomic_DNA"/>
</dbReference>
<evidence type="ECO:0000259" key="2">
    <source>
        <dbReference type="Pfam" id="PF10135"/>
    </source>
</evidence>
<evidence type="ECO:0000313" key="4">
    <source>
        <dbReference type="Proteomes" id="UP001499910"/>
    </source>
</evidence>
<reference evidence="4" key="1">
    <citation type="journal article" date="2019" name="Int. J. Syst. Evol. Microbiol.">
        <title>The Global Catalogue of Microorganisms (GCM) 10K type strain sequencing project: providing services to taxonomists for standard genome sequencing and annotation.</title>
        <authorList>
            <consortium name="The Broad Institute Genomics Platform"/>
            <consortium name="The Broad Institute Genome Sequencing Center for Infectious Disease"/>
            <person name="Wu L."/>
            <person name="Ma J."/>
        </authorList>
    </citation>
    <scope>NUCLEOTIDE SEQUENCE [LARGE SCALE GENOMIC DNA]</scope>
    <source>
        <strain evidence="4">JCM 18015</strain>
    </source>
</reference>
<evidence type="ECO:0000313" key="3">
    <source>
        <dbReference type="EMBL" id="GAA5074960.1"/>
    </source>
</evidence>
<evidence type="ECO:0000256" key="1">
    <source>
        <dbReference type="SAM" id="MobiDB-lite"/>
    </source>
</evidence>
<keyword evidence="4" id="KW-1185">Reference proteome</keyword>
<name>A0ABP9LEU4_9RHOB</name>
<dbReference type="Proteomes" id="UP001499910">
    <property type="component" value="Unassembled WGS sequence"/>
</dbReference>
<protein>
    <submittedName>
        <fullName evidence="3">Rod-binding protein</fullName>
    </submittedName>
</protein>
<comment type="caution">
    <text evidence="3">The sequence shown here is derived from an EMBL/GenBank/DDBJ whole genome shotgun (WGS) entry which is preliminary data.</text>
</comment>
<dbReference type="InterPro" id="IPR019301">
    <property type="entry name" value="Flagellar_prot_FlgJ_N"/>
</dbReference>
<organism evidence="3 4">
    <name type="scientific">[Roseibacterium] beibuensis</name>
    <dbReference type="NCBI Taxonomy" id="1193142"/>
    <lineage>
        <taxon>Bacteria</taxon>
        <taxon>Pseudomonadati</taxon>
        <taxon>Pseudomonadota</taxon>
        <taxon>Alphaproteobacteria</taxon>
        <taxon>Rhodobacterales</taxon>
        <taxon>Roseobacteraceae</taxon>
        <taxon>Roseicyclus</taxon>
    </lineage>
</organism>